<dbReference type="Gene3D" id="3.40.50.2000">
    <property type="entry name" value="Glycogen Phosphorylase B"/>
    <property type="match status" value="2"/>
</dbReference>
<protein>
    <recommendedName>
        <fullName evidence="11">Starch synthase, chloroplastic/amyloplastic</fullName>
        <ecNumber evidence="11">2.4.1.-</ecNumber>
    </recommendedName>
</protein>
<dbReference type="EMBL" id="KK100946">
    <property type="protein sequence ID" value="KIZ02940.1"/>
    <property type="molecule type" value="Genomic_DNA"/>
</dbReference>
<sequence>MALAKHSRRAAPRSAGSQAPRSIVFAARNVAFTRRHAQQQAVVALTRSVDEEVSAPRQERPVASEPARVVATPPPSANGALQIPVEDRPKTLRNIVFVSSEAAPWSKTGGLGDVVGSLPIALAARGHRVMVVVPRYADYEDTHDTGVRVTLLGHTQVSYFHKRAKGVDWVFVDHPSYKRPAGLYADEHGPYPDNQFRFTALCLAACEAPLNLPLPRGDNAEGQKELYGQDITFVANDWHGSLVPVYLAGKYRPHGVYTNSRSILAIHNLRHQGVYPPHSFKELGLPDNWYGAVEFQYPPHQRQGSYAEEGRSVNHLKAGITTADRLLTVSPGYSGEIKTYLGGWGMEGLLASRAPVLSGIVNGIDMEEWNPASDKFLAANYSIADFKAGKAANKAALQKELGLPVNPDVPLLAFIGRLDFQKGADLLLQVAPWMMSQGVQLVCLGTGTPDLEAGLRWLEATYPQQARGWVGFNVAMSHKMTAAADILLMPSRFEPCGLNQLYAMRYGTVPVAHKTGGLGDTVIDFNPFTQPPVGTGWTFSNFDAGGLMHATGLALSTLRKHPEDFQGIQRRGMERDSSWNCAAKKYEDIFEWASIDPPYCK</sequence>
<evidence type="ECO:0000256" key="12">
    <source>
        <dbReference type="SAM" id="MobiDB-lite"/>
    </source>
</evidence>
<name>A0A0D2MIU0_9CHLO</name>
<dbReference type="SUPFAM" id="SSF53756">
    <property type="entry name" value="UDP-Glycosyltransferase/glycogen phosphorylase"/>
    <property type="match status" value="1"/>
</dbReference>
<evidence type="ECO:0000256" key="8">
    <source>
        <dbReference type="ARBA" id="ARBA00022922"/>
    </source>
</evidence>
<dbReference type="UniPathway" id="UPA00152"/>
<evidence type="ECO:0000256" key="6">
    <source>
        <dbReference type="ARBA" id="ARBA00022676"/>
    </source>
</evidence>
<evidence type="ECO:0000256" key="10">
    <source>
        <dbReference type="ARBA" id="ARBA00023234"/>
    </source>
</evidence>
<accession>A0A0D2MIU0</accession>
<dbReference type="AlphaFoldDB" id="A0A0D2MIU0"/>
<evidence type="ECO:0000313" key="16">
    <source>
        <dbReference type="Proteomes" id="UP000054498"/>
    </source>
</evidence>
<dbReference type="InterPro" id="IPR013534">
    <property type="entry name" value="Starch_synth_cat_dom"/>
</dbReference>
<dbReference type="NCBIfam" id="TIGR02095">
    <property type="entry name" value="glgA"/>
    <property type="match status" value="1"/>
</dbReference>
<dbReference type="GeneID" id="25737897"/>
<dbReference type="CDD" id="cd03791">
    <property type="entry name" value="GT5_Glycogen_synthase_DULL1-like"/>
    <property type="match status" value="1"/>
</dbReference>
<keyword evidence="7 15" id="KW-0808">Transferase</keyword>
<dbReference type="OrthoDB" id="512920at2759"/>
<evidence type="ECO:0000256" key="11">
    <source>
        <dbReference type="RuleBase" id="RU361232"/>
    </source>
</evidence>
<dbReference type="Proteomes" id="UP000054498">
    <property type="component" value="Unassembled WGS sequence"/>
</dbReference>
<evidence type="ECO:0000259" key="13">
    <source>
        <dbReference type="Pfam" id="PF00534"/>
    </source>
</evidence>
<dbReference type="GO" id="GO:0009501">
    <property type="term" value="C:amyloplast"/>
    <property type="evidence" value="ECO:0007669"/>
    <property type="project" value="UniProtKB-SubCell"/>
</dbReference>
<feature type="region of interest" description="Disordered" evidence="12">
    <location>
        <begin position="50"/>
        <end position="79"/>
    </location>
</feature>
<gene>
    <name evidence="15" type="ORF">MNEG_5020</name>
</gene>
<dbReference type="RefSeq" id="XP_013901959.1">
    <property type="nucleotide sequence ID" value="XM_014046505.1"/>
</dbReference>
<proteinExistence type="inferred from homology"/>
<dbReference type="InterPro" id="IPR011835">
    <property type="entry name" value="GS/SS"/>
</dbReference>
<comment type="catalytic activity">
    <reaction evidence="1">
        <text>[(1-&gt;4)-alpha-D-glucosyl](n) + ADP-alpha-D-glucose = [(1-&gt;4)-alpha-D-glucosyl](n+1) + ADP + H(+)</text>
        <dbReference type="Rhea" id="RHEA:18189"/>
        <dbReference type="Rhea" id="RHEA-COMP:9584"/>
        <dbReference type="Rhea" id="RHEA-COMP:9587"/>
        <dbReference type="ChEBI" id="CHEBI:15378"/>
        <dbReference type="ChEBI" id="CHEBI:15444"/>
        <dbReference type="ChEBI" id="CHEBI:57498"/>
        <dbReference type="ChEBI" id="CHEBI:456216"/>
        <dbReference type="EC" id="2.4.1.21"/>
    </reaction>
</comment>
<evidence type="ECO:0000256" key="4">
    <source>
        <dbReference type="ARBA" id="ARBA00022528"/>
    </source>
</evidence>
<dbReference type="STRING" id="145388.A0A0D2MIU0"/>
<organism evidence="15 16">
    <name type="scientific">Monoraphidium neglectum</name>
    <dbReference type="NCBI Taxonomy" id="145388"/>
    <lineage>
        <taxon>Eukaryota</taxon>
        <taxon>Viridiplantae</taxon>
        <taxon>Chlorophyta</taxon>
        <taxon>core chlorophytes</taxon>
        <taxon>Chlorophyceae</taxon>
        <taxon>CS clade</taxon>
        <taxon>Sphaeropleales</taxon>
        <taxon>Selenastraceae</taxon>
        <taxon>Monoraphidium</taxon>
    </lineage>
</organism>
<comment type="pathway">
    <text evidence="2 11">Glycan biosynthesis; starch biosynthesis.</text>
</comment>
<keyword evidence="4 11" id="KW-0150">Chloroplast</keyword>
<dbReference type="GO" id="GO:0019252">
    <property type="term" value="P:starch biosynthetic process"/>
    <property type="evidence" value="ECO:0007669"/>
    <property type="project" value="UniProtKB-UniRule"/>
</dbReference>
<evidence type="ECO:0000256" key="3">
    <source>
        <dbReference type="ARBA" id="ARBA00010281"/>
    </source>
</evidence>
<keyword evidence="8 11" id="KW-0750">Starch biosynthesis</keyword>
<dbReference type="EC" id="2.4.1.-" evidence="11"/>
<evidence type="ECO:0000259" key="14">
    <source>
        <dbReference type="Pfam" id="PF08323"/>
    </source>
</evidence>
<dbReference type="GO" id="GO:0009011">
    <property type="term" value="F:alpha-1,4-glucan glucosyltransferase (ADP-glucose donor) activity"/>
    <property type="evidence" value="ECO:0007669"/>
    <property type="project" value="UniProtKB-EC"/>
</dbReference>
<evidence type="ECO:0000256" key="2">
    <source>
        <dbReference type="ARBA" id="ARBA00004727"/>
    </source>
</evidence>
<dbReference type="Pfam" id="PF08323">
    <property type="entry name" value="Glyco_transf_5"/>
    <property type="match status" value="1"/>
</dbReference>
<dbReference type="KEGG" id="mng:MNEG_5020"/>
<keyword evidence="16" id="KW-1185">Reference proteome</keyword>
<keyword evidence="9" id="KW-0809">Transit peptide</keyword>
<keyword evidence="10 11" id="KW-0035">Amyloplast</keyword>
<feature type="domain" description="Glycosyl transferase family 1" evidence="13">
    <location>
        <begin position="406"/>
        <end position="526"/>
    </location>
</feature>
<keyword evidence="6 11" id="KW-0328">Glycosyltransferase</keyword>
<evidence type="ECO:0000256" key="5">
    <source>
        <dbReference type="ARBA" id="ARBA00022640"/>
    </source>
</evidence>
<dbReference type="FunFam" id="3.40.50.2000:FF:000048">
    <property type="entry name" value="Starch synthase, chloroplastic/amyloplastic"/>
    <property type="match status" value="1"/>
</dbReference>
<keyword evidence="5" id="KW-0934">Plastid</keyword>
<dbReference type="GO" id="GO:0009507">
    <property type="term" value="C:chloroplast"/>
    <property type="evidence" value="ECO:0007669"/>
    <property type="project" value="UniProtKB-SubCell"/>
</dbReference>
<dbReference type="HAMAP" id="MF_00484">
    <property type="entry name" value="Glycogen_synth"/>
    <property type="match status" value="1"/>
</dbReference>
<dbReference type="PANTHER" id="PTHR45825">
    <property type="entry name" value="GRANULE-BOUND STARCH SYNTHASE 1, CHLOROPLASTIC/AMYLOPLASTIC"/>
    <property type="match status" value="1"/>
</dbReference>
<evidence type="ECO:0000256" key="9">
    <source>
        <dbReference type="ARBA" id="ARBA00022946"/>
    </source>
</evidence>
<evidence type="ECO:0000256" key="7">
    <source>
        <dbReference type="ARBA" id="ARBA00022679"/>
    </source>
</evidence>
<feature type="domain" description="Starch synthase catalytic" evidence="14">
    <location>
        <begin position="94"/>
        <end position="351"/>
    </location>
</feature>
<dbReference type="GO" id="GO:0004373">
    <property type="term" value="F:alpha-1,4-glucan glucosyltransferase (UDP-glucose donor) activity"/>
    <property type="evidence" value="ECO:0007669"/>
    <property type="project" value="InterPro"/>
</dbReference>
<dbReference type="GO" id="GO:0010021">
    <property type="term" value="P:amylopectin biosynthetic process"/>
    <property type="evidence" value="ECO:0007669"/>
    <property type="project" value="UniProtKB-ARBA"/>
</dbReference>
<dbReference type="InterPro" id="IPR001296">
    <property type="entry name" value="Glyco_trans_1"/>
</dbReference>
<dbReference type="Pfam" id="PF00534">
    <property type="entry name" value="Glycos_transf_1"/>
    <property type="match status" value="1"/>
</dbReference>
<evidence type="ECO:0000256" key="1">
    <source>
        <dbReference type="ARBA" id="ARBA00001478"/>
    </source>
</evidence>
<comment type="subcellular location">
    <subcellularLocation>
        <location evidence="11">Plastid</location>
        <location evidence="11">Chloroplast</location>
    </subcellularLocation>
    <subcellularLocation>
        <location evidence="11">Plastid</location>
        <location evidence="11">Amyloplast</location>
    </subcellularLocation>
</comment>
<reference evidence="15 16" key="1">
    <citation type="journal article" date="2013" name="BMC Genomics">
        <title>Reconstruction of the lipid metabolism for the microalga Monoraphidium neglectum from its genome sequence reveals characteristics suitable for biofuel production.</title>
        <authorList>
            <person name="Bogen C."/>
            <person name="Al-Dilaimi A."/>
            <person name="Albersmeier A."/>
            <person name="Wichmann J."/>
            <person name="Grundmann M."/>
            <person name="Rupp O."/>
            <person name="Lauersen K.J."/>
            <person name="Blifernez-Klassen O."/>
            <person name="Kalinowski J."/>
            <person name="Goesmann A."/>
            <person name="Mussgnug J.H."/>
            <person name="Kruse O."/>
        </authorList>
    </citation>
    <scope>NUCLEOTIDE SEQUENCE [LARGE SCALE GENOMIC DNA]</scope>
    <source>
        <strain evidence="15 16">SAG 48.87</strain>
    </source>
</reference>
<comment type="similarity">
    <text evidence="3 11">Belongs to the glycosyltransferase 1 family. Bacterial/plant glycogen synthase subfamily.</text>
</comment>
<evidence type="ECO:0000313" key="15">
    <source>
        <dbReference type="EMBL" id="KIZ02940.1"/>
    </source>
</evidence>
<dbReference type="PANTHER" id="PTHR45825:SF2">
    <property type="entry name" value="STARCH SYNTHASE 2, CHLOROPLASTIC_AMYLOPLASTIC"/>
    <property type="match status" value="1"/>
</dbReference>